<accession>R9UL67</accession>
<sequence length="45" mass="4983">MCGNGGVIFEIEERRFAISGDDPVFDRTEADKASEFRYLLGNAGK</sequence>
<organism evidence="1 2">
    <name type="scientific">Paenibacillus mucilaginosus K02</name>
    <dbReference type="NCBI Taxonomy" id="997761"/>
    <lineage>
        <taxon>Bacteria</taxon>
        <taxon>Bacillati</taxon>
        <taxon>Bacillota</taxon>
        <taxon>Bacilli</taxon>
        <taxon>Bacillales</taxon>
        <taxon>Paenibacillaceae</taxon>
        <taxon>Paenibacillus</taxon>
    </lineage>
</organism>
<gene>
    <name evidence="1" type="ORF">B2K_38585</name>
</gene>
<evidence type="ECO:0000313" key="2">
    <source>
        <dbReference type="Proteomes" id="UP000007392"/>
    </source>
</evidence>
<reference evidence="1 2" key="1">
    <citation type="submission" date="2013-06" db="EMBL/GenBank/DDBJ databases">
        <title>Complete genome sequence of Paenibacillus mucilaginosus K02.</title>
        <authorList>
            <person name="Xiao B."/>
            <person name="Sun L."/>
            <person name="Xiao L."/>
            <person name="Lian B."/>
        </authorList>
    </citation>
    <scope>NUCLEOTIDE SEQUENCE [LARGE SCALE GENOMIC DNA]</scope>
    <source>
        <strain evidence="1 2">K02</strain>
    </source>
</reference>
<protein>
    <submittedName>
        <fullName evidence="1">Uncharacterized protein</fullName>
    </submittedName>
</protein>
<dbReference type="EMBL" id="CP003422">
    <property type="protein sequence ID" value="AGN70579.1"/>
    <property type="molecule type" value="Genomic_DNA"/>
</dbReference>
<evidence type="ECO:0000313" key="1">
    <source>
        <dbReference type="EMBL" id="AGN70579.1"/>
    </source>
</evidence>
<dbReference type="Proteomes" id="UP000007392">
    <property type="component" value="Chromosome"/>
</dbReference>
<dbReference type="AlphaFoldDB" id="R9UL67"/>
<dbReference type="HOGENOM" id="CLU_3202902_0_0_9"/>
<proteinExistence type="predicted"/>
<dbReference type="KEGG" id="pmw:B2K_38585"/>
<name>R9UL67_9BACL</name>